<dbReference type="PANTHER" id="PTHR36180">
    <property type="entry name" value="DNA-BINDING PROTEIN-RELATED-RELATED"/>
    <property type="match status" value="1"/>
</dbReference>
<keyword evidence="3" id="KW-1185">Reference proteome</keyword>
<dbReference type="SMART" id="SM01040">
    <property type="entry name" value="Bro-N"/>
    <property type="match status" value="1"/>
</dbReference>
<sequence length="198" mass="21462">MPHTPAVGVGDPRCPRSCGGGARDLGTLQGESLPRLTVLGMLSRKDLPENFSGLQKRLARPLTFDFNALIDGLNVTHKVRVVSIDGKPWFVAGDVRRVLGIAQAGSNFAFLAEDERRQMPRGISSGKGMTQALLLSESGLYKFVMRSTKPVAKPFQDWVTREVLPAFARPAATCWPARTARRSARDDGVHAALPLGLT</sequence>
<dbReference type="InterPro" id="IPR003497">
    <property type="entry name" value="BRO_N_domain"/>
</dbReference>
<dbReference type="Pfam" id="PF02498">
    <property type="entry name" value="Bro-N"/>
    <property type="match status" value="1"/>
</dbReference>
<feature type="domain" description="Bro-N" evidence="1">
    <location>
        <begin position="66"/>
        <end position="171"/>
    </location>
</feature>
<dbReference type="PANTHER" id="PTHR36180:SF2">
    <property type="entry name" value="BRO FAMILY PROTEIN"/>
    <property type="match status" value="1"/>
</dbReference>
<dbReference type="KEGG" id="blag:BLTE_27470"/>
<dbReference type="PROSITE" id="PS51750">
    <property type="entry name" value="BRO_N"/>
    <property type="match status" value="1"/>
</dbReference>
<evidence type="ECO:0000313" key="3">
    <source>
        <dbReference type="Proteomes" id="UP000266934"/>
    </source>
</evidence>
<protein>
    <recommendedName>
        <fullName evidence="1">Bro-N domain-containing protein</fullName>
    </recommendedName>
</protein>
<proteinExistence type="predicted"/>
<gene>
    <name evidence="2" type="ORF">BLTE_27470</name>
</gene>
<reference evidence="2 3" key="1">
    <citation type="submission" date="2018-08" db="EMBL/GenBank/DDBJ databases">
        <title>Complete genome sequencing of Blastochloris tepida GI.</title>
        <authorList>
            <person name="Tsukatani Y."/>
            <person name="Mori H."/>
        </authorList>
    </citation>
    <scope>NUCLEOTIDE SEQUENCE [LARGE SCALE GENOMIC DNA]</scope>
    <source>
        <strain evidence="2 3">GI</strain>
    </source>
</reference>
<accession>A0A348G3C9</accession>
<dbReference type="AlphaFoldDB" id="A0A348G3C9"/>
<name>A0A348G3C9_9HYPH</name>
<evidence type="ECO:0000259" key="1">
    <source>
        <dbReference type="PROSITE" id="PS51750"/>
    </source>
</evidence>
<organism evidence="2 3">
    <name type="scientific">Blastochloris tepida</name>
    <dbReference type="NCBI Taxonomy" id="2233851"/>
    <lineage>
        <taxon>Bacteria</taxon>
        <taxon>Pseudomonadati</taxon>
        <taxon>Pseudomonadota</taxon>
        <taxon>Alphaproteobacteria</taxon>
        <taxon>Hyphomicrobiales</taxon>
        <taxon>Blastochloridaceae</taxon>
        <taxon>Blastochloris</taxon>
    </lineage>
</organism>
<dbReference type="Proteomes" id="UP000266934">
    <property type="component" value="Chromosome"/>
</dbReference>
<dbReference type="EMBL" id="AP018907">
    <property type="protein sequence ID" value="BBF94062.1"/>
    <property type="molecule type" value="Genomic_DNA"/>
</dbReference>
<evidence type="ECO:0000313" key="2">
    <source>
        <dbReference type="EMBL" id="BBF94062.1"/>
    </source>
</evidence>